<dbReference type="AlphaFoldDB" id="A0A2I0A360"/>
<feature type="transmembrane region" description="Helical" evidence="6">
    <location>
        <begin position="227"/>
        <end position="244"/>
    </location>
</feature>
<evidence type="ECO:0000313" key="9">
    <source>
        <dbReference type="Proteomes" id="UP000236161"/>
    </source>
</evidence>
<organism evidence="8 9">
    <name type="scientific">Apostasia shenzhenica</name>
    <dbReference type="NCBI Taxonomy" id="1088818"/>
    <lineage>
        <taxon>Eukaryota</taxon>
        <taxon>Viridiplantae</taxon>
        <taxon>Streptophyta</taxon>
        <taxon>Embryophyta</taxon>
        <taxon>Tracheophyta</taxon>
        <taxon>Spermatophyta</taxon>
        <taxon>Magnoliopsida</taxon>
        <taxon>Liliopsida</taxon>
        <taxon>Asparagales</taxon>
        <taxon>Orchidaceae</taxon>
        <taxon>Apostasioideae</taxon>
        <taxon>Apostasia</taxon>
    </lineage>
</organism>
<evidence type="ECO:0000256" key="4">
    <source>
        <dbReference type="ARBA" id="ARBA00022989"/>
    </source>
</evidence>
<keyword evidence="9" id="KW-1185">Reference proteome</keyword>
<evidence type="ECO:0000259" key="7">
    <source>
        <dbReference type="Pfam" id="PF00892"/>
    </source>
</evidence>
<feature type="transmembrane region" description="Helical" evidence="6">
    <location>
        <begin position="45"/>
        <end position="67"/>
    </location>
</feature>
<proteinExistence type="inferred from homology"/>
<evidence type="ECO:0000256" key="5">
    <source>
        <dbReference type="ARBA" id="ARBA00023136"/>
    </source>
</evidence>
<feature type="domain" description="EamA" evidence="7">
    <location>
        <begin position="197"/>
        <end position="335"/>
    </location>
</feature>
<dbReference type="EMBL" id="KZ452035">
    <property type="protein sequence ID" value="PKA49991.1"/>
    <property type="molecule type" value="Genomic_DNA"/>
</dbReference>
<evidence type="ECO:0000256" key="1">
    <source>
        <dbReference type="ARBA" id="ARBA00004141"/>
    </source>
</evidence>
<keyword evidence="5 6" id="KW-0472">Membrane</keyword>
<comment type="subcellular location">
    <subcellularLocation>
        <location evidence="1 6">Membrane</location>
        <topology evidence="1 6">Multi-pass membrane protein</topology>
    </subcellularLocation>
</comment>
<dbReference type="InterPro" id="IPR037185">
    <property type="entry name" value="EmrE-like"/>
</dbReference>
<dbReference type="SUPFAM" id="SSF103481">
    <property type="entry name" value="Multidrug resistance efflux transporter EmrE"/>
    <property type="match status" value="2"/>
</dbReference>
<evidence type="ECO:0000256" key="6">
    <source>
        <dbReference type="RuleBase" id="RU363077"/>
    </source>
</evidence>
<dbReference type="STRING" id="1088818.A0A2I0A360"/>
<dbReference type="PANTHER" id="PTHR31218">
    <property type="entry name" value="WAT1-RELATED PROTEIN"/>
    <property type="match status" value="1"/>
</dbReference>
<dbReference type="Pfam" id="PF00892">
    <property type="entry name" value="EamA"/>
    <property type="match status" value="2"/>
</dbReference>
<feature type="transmembrane region" description="Helical" evidence="6">
    <location>
        <begin position="319"/>
        <end position="338"/>
    </location>
</feature>
<protein>
    <recommendedName>
        <fullName evidence="6">WAT1-related protein</fullName>
    </recommendedName>
</protein>
<name>A0A2I0A360_9ASPA</name>
<feature type="transmembrane region" description="Helical" evidence="6">
    <location>
        <begin position="195"/>
        <end position="215"/>
    </location>
</feature>
<feature type="transmembrane region" description="Helical" evidence="6">
    <location>
        <begin position="264"/>
        <end position="280"/>
    </location>
</feature>
<feature type="transmembrane region" description="Helical" evidence="6">
    <location>
        <begin position="18"/>
        <end position="39"/>
    </location>
</feature>
<dbReference type="Proteomes" id="UP000236161">
    <property type="component" value="Unassembled WGS sequence"/>
</dbReference>
<comment type="similarity">
    <text evidence="2 6">Belongs to the drug/metabolite transporter (DMT) superfamily. Plant drug/metabolite exporter (P-DME) (TC 2.A.7.4) family.</text>
</comment>
<evidence type="ECO:0000313" key="8">
    <source>
        <dbReference type="EMBL" id="PKA49991.1"/>
    </source>
</evidence>
<dbReference type="GO" id="GO:0016020">
    <property type="term" value="C:membrane"/>
    <property type="evidence" value="ECO:0007669"/>
    <property type="project" value="UniProtKB-SubCell"/>
</dbReference>
<dbReference type="GO" id="GO:0022857">
    <property type="term" value="F:transmembrane transporter activity"/>
    <property type="evidence" value="ECO:0007669"/>
    <property type="project" value="InterPro"/>
</dbReference>
<feature type="domain" description="EamA" evidence="7">
    <location>
        <begin position="18"/>
        <end position="155"/>
    </location>
</feature>
<keyword evidence="4 6" id="KW-1133">Transmembrane helix</keyword>
<dbReference type="InterPro" id="IPR030184">
    <property type="entry name" value="WAT1-related"/>
</dbReference>
<dbReference type="OrthoDB" id="1728340at2759"/>
<sequence>MAIISGGGRRVLHKVKPYVAMIVLQLGYAGMYVVSLATLKNGMNQYVLVVYRNVAAAAVIAPLALWFERKGRPRLTPLIFVKILALAVLEPVLEQNFYYMGGKMTSASFASTLENIIPAITYLMALVLRAEKLNIRRRRGQAKAIGTLVTVAGVIEMVLYKGPVVEFFWYSMGGAHNGDNIAASNGHRSAGRSRWLKGTLMIIGSSSWWSAFLILQANTLKSYPAELTLTVLICSMGAVMGAAVELVVERGSAAPWVIGWDNRLLAPVYSGVVCSGFSYFMQGIVMKERGPVFVSAFSPLCMIMTALMGSFILSEKITLGMLIGAVIIASGLYSLLWGNCQDQEISSQSEAHDSVKISTDQGSRVDDIFTAQL</sequence>
<evidence type="ECO:0000256" key="3">
    <source>
        <dbReference type="ARBA" id="ARBA00022692"/>
    </source>
</evidence>
<evidence type="ECO:0000256" key="2">
    <source>
        <dbReference type="ARBA" id="ARBA00007635"/>
    </source>
</evidence>
<gene>
    <name evidence="8" type="ORF">AXF42_Ash017530</name>
</gene>
<reference evidence="8 9" key="1">
    <citation type="journal article" date="2017" name="Nature">
        <title>The Apostasia genome and the evolution of orchids.</title>
        <authorList>
            <person name="Zhang G.Q."/>
            <person name="Liu K.W."/>
            <person name="Li Z."/>
            <person name="Lohaus R."/>
            <person name="Hsiao Y.Y."/>
            <person name="Niu S.C."/>
            <person name="Wang J.Y."/>
            <person name="Lin Y.C."/>
            <person name="Xu Q."/>
            <person name="Chen L.J."/>
            <person name="Yoshida K."/>
            <person name="Fujiwara S."/>
            <person name="Wang Z.W."/>
            <person name="Zhang Y.Q."/>
            <person name="Mitsuda N."/>
            <person name="Wang M."/>
            <person name="Liu G.H."/>
            <person name="Pecoraro L."/>
            <person name="Huang H.X."/>
            <person name="Xiao X.J."/>
            <person name="Lin M."/>
            <person name="Wu X.Y."/>
            <person name="Wu W.L."/>
            <person name="Chen Y.Y."/>
            <person name="Chang S.B."/>
            <person name="Sakamoto S."/>
            <person name="Ohme-Takagi M."/>
            <person name="Yagi M."/>
            <person name="Zeng S.J."/>
            <person name="Shen C.Y."/>
            <person name="Yeh C.M."/>
            <person name="Luo Y.B."/>
            <person name="Tsai W.C."/>
            <person name="Van de Peer Y."/>
            <person name="Liu Z.J."/>
        </authorList>
    </citation>
    <scope>NUCLEOTIDE SEQUENCE [LARGE SCALE GENOMIC DNA]</scope>
    <source>
        <strain evidence="9">cv. Shenzhen</strain>
        <tissue evidence="8">Stem</tissue>
    </source>
</reference>
<feature type="transmembrane region" description="Helical" evidence="6">
    <location>
        <begin position="140"/>
        <end position="160"/>
    </location>
</feature>
<feature type="transmembrane region" description="Helical" evidence="6">
    <location>
        <begin position="79"/>
        <end position="101"/>
    </location>
</feature>
<feature type="transmembrane region" description="Helical" evidence="6">
    <location>
        <begin position="292"/>
        <end position="313"/>
    </location>
</feature>
<feature type="transmembrane region" description="Helical" evidence="6">
    <location>
        <begin position="107"/>
        <end position="128"/>
    </location>
</feature>
<accession>A0A2I0A360</accession>
<keyword evidence="3 6" id="KW-0812">Transmembrane</keyword>
<dbReference type="InterPro" id="IPR000620">
    <property type="entry name" value="EamA_dom"/>
</dbReference>